<organism evidence="2 3">
    <name type="scientific">Marinoscillum furvescens DSM 4134</name>
    <dbReference type="NCBI Taxonomy" id="1122208"/>
    <lineage>
        <taxon>Bacteria</taxon>
        <taxon>Pseudomonadati</taxon>
        <taxon>Bacteroidota</taxon>
        <taxon>Cytophagia</taxon>
        <taxon>Cytophagales</taxon>
        <taxon>Reichenbachiellaceae</taxon>
        <taxon>Marinoscillum</taxon>
    </lineage>
</organism>
<evidence type="ECO:0000313" key="3">
    <source>
        <dbReference type="Proteomes" id="UP000256779"/>
    </source>
</evidence>
<dbReference type="AlphaFoldDB" id="A0A3D9L5F3"/>
<reference evidence="2 3" key="1">
    <citation type="submission" date="2018-07" db="EMBL/GenBank/DDBJ databases">
        <title>Genomic Encyclopedia of Type Strains, Phase IV (KMG-IV): sequencing the most valuable type-strain genomes for metagenomic binning, comparative biology and taxonomic classification.</title>
        <authorList>
            <person name="Goeker M."/>
        </authorList>
    </citation>
    <scope>NUCLEOTIDE SEQUENCE [LARGE SCALE GENOMIC DNA]</scope>
    <source>
        <strain evidence="2 3">DSM 4134</strain>
    </source>
</reference>
<dbReference type="EMBL" id="QREG01000009">
    <property type="protein sequence ID" value="RED98823.1"/>
    <property type="molecule type" value="Genomic_DNA"/>
</dbReference>
<evidence type="ECO:0000313" key="2">
    <source>
        <dbReference type="EMBL" id="RED98823.1"/>
    </source>
</evidence>
<name>A0A3D9L5F3_MARFU</name>
<gene>
    <name evidence="2" type="ORF">C7460_10915</name>
</gene>
<dbReference type="Proteomes" id="UP000256779">
    <property type="component" value="Unassembled WGS sequence"/>
</dbReference>
<keyword evidence="1" id="KW-1133">Transmembrane helix</keyword>
<keyword evidence="1" id="KW-0812">Transmembrane</keyword>
<keyword evidence="3" id="KW-1185">Reference proteome</keyword>
<keyword evidence="1" id="KW-0472">Membrane</keyword>
<comment type="caution">
    <text evidence="2">The sequence shown here is derived from an EMBL/GenBank/DDBJ whole genome shotgun (WGS) entry which is preliminary data.</text>
</comment>
<protein>
    <submittedName>
        <fullName evidence="2">Uncharacterized protein</fullName>
    </submittedName>
</protein>
<evidence type="ECO:0000256" key="1">
    <source>
        <dbReference type="SAM" id="Phobius"/>
    </source>
</evidence>
<accession>A0A3D9L5F3</accession>
<sequence length="52" mass="5915">MLKNSLEKKCAVVDISNDDLWVFSGVFVTLLLFSVFPTGMLRSTPFQTKRSF</sequence>
<feature type="transmembrane region" description="Helical" evidence="1">
    <location>
        <begin position="20"/>
        <end position="41"/>
    </location>
</feature>
<proteinExistence type="predicted"/>